<dbReference type="InterPro" id="IPR052016">
    <property type="entry name" value="Bact_Sigma-Reg"/>
</dbReference>
<evidence type="ECO:0000313" key="4">
    <source>
        <dbReference type="EMBL" id="SDH24113.1"/>
    </source>
</evidence>
<dbReference type="GO" id="GO:0016791">
    <property type="term" value="F:phosphatase activity"/>
    <property type="evidence" value="ECO:0007669"/>
    <property type="project" value="TreeGrafter"/>
</dbReference>
<dbReference type="InterPro" id="IPR001932">
    <property type="entry name" value="PPM-type_phosphatase-like_dom"/>
</dbReference>
<dbReference type="EMBL" id="FNCV01000005">
    <property type="protein sequence ID" value="SDH24113.1"/>
    <property type="molecule type" value="Genomic_DNA"/>
</dbReference>
<dbReference type="InterPro" id="IPR036457">
    <property type="entry name" value="PPM-type-like_dom_sf"/>
</dbReference>
<reference evidence="5" key="1">
    <citation type="submission" date="2016-10" db="EMBL/GenBank/DDBJ databases">
        <authorList>
            <person name="Varghese N."/>
            <person name="Submissions S."/>
        </authorList>
    </citation>
    <scope>NUCLEOTIDE SEQUENCE [LARGE SCALE GENOMIC DNA]</scope>
    <source>
        <strain evidence="5">930I</strain>
    </source>
</reference>
<accession>A0A1G8ATJ4</accession>
<feature type="transmembrane region" description="Helical" evidence="2">
    <location>
        <begin position="341"/>
        <end position="361"/>
    </location>
</feature>
<evidence type="ECO:0000259" key="3">
    <source>
        <dbReference type="PROSITE" id="PS50885"/>
    </source>
</evidence>
<dbReference type="GO" id="GO:0016020">
    <property type="term" value="C:membrane"/>
    <property type="evidence" value="ECO:0007669"/>
    <property type="project" value="InterPro"/>
</dbReference>
<name>A0A1G8ATJ4_9PROT</name>
<keyword evidence="1" id="KW-0378">Hydrolase</keyword>
<dbReference type="GO" id="GO:0007165">
    <property type="term" value="P:signal transduction"/>
    <property type="evidence" value="ECO:0007669"/>
    <property type="project" value="InterPro"/>
</dbReference>
<dbReference type="Gene3D" id="6.10.340.10">
    <property type="match status" value="1"/>
</dbReference>
<dbReference type="STRING" id="83401.SAMN05421742_105100"/>
<dbReference type="OrthoDB" id="9802500at2"/>
<dbReference type="RefSeq" id="WP_092618644.1">
    <property type="nucleotide sequence ID" value="NZ_FNCV01000005.1"/>
</dbReference>
<dbReference type="Proteomes" id="UP000217076">
    <property type="component" value="Unassembled WGS sequence"/>
</dbReference>
<feature type="transmembrane region" description="Helical" evidence="2">
    <location>
        <begin position="298"/>
        <end position="320"/>
    </location>
</feature>
<proteinExistence type="predicted"/>
<dbReference type="PANTHER" id="PTHR43156:SF2">
    <property type="entry name" value="STAGE II SPORULATION PROTEIN E"/>
    <property type="match status" value="1"/>
</dbReference>
<evidence type="ECO:0000256" key="1">
    <source>
        <dbReference type="ARBA" id="ARBA00022801"/>
    </source>
</evidence>
<gene>
    <name evidence="4" type="ORF">SAMN05421742_105100</name>
</gene>
<dbReference type="SMART" id="SM00304">
    <property type="entry name" value="HAMP"/>
    <property type="match status" value="1"/>
</dbReference>
<dbReference type="SMART" id="SM00331">
    <property type="entry name" value="PP2C_SIG"/>
    <property type="match status" value="1"/>
</dbReference>
<keyword evidence="2" id="KW-1133">Transmembrane helix</keyword>
<keyword evidence="2" id="KW-0812">Transmembrane</keyword>
<evidence type="ECO:0000313" key="5">
    <source>
        <dbReference type="Proteomes" id="UP000217076"/>
    </source>
</evidence>
<dbReference type="SUPFAM" id="SSF158472">
    <property type="entry name" value="HAMP domain-like"/>
    <property type="match status" value="1"/>
</dbReference>
<keyword evidence="5" id="KW-1185">Reference proteome</keyword>
<dbReference type="CDD" id="cd06225">
    <property type="entry name" value="HAMP"/>
    <property type="match status" value="1"/>
</dbReference>
<dbReference type="PROSITE" id="PS50885">
    <property type="entry name" value="HAMP"/>
    <property type="match status" value="1"/>
</dbReference>
<keyword evidence="2" id="KW-0472">Membrane</keyword>
<dbReference type="SUPFAM" id="SSF81606">
    <property type="entry name" value="PP2C-like"/>
    <property type="match status" value="1"/>
</dbReference>
<dbReference type="Pfam" id="PF07228">
    <property type="entry name" value="SpoIIE"/>
    <property type="match status" value="1"/>
</dbReference>
<protein>
    <submittedName>
        <fullName evidence="4">Sigma-B regulation protein RsbU (Phosphoserine phosphatase)</fullName>
    </submittedName>
</protein>
<dbReference type="CDD" id="cd18773">
    <property type="entry name" value="PDC1_HK_sensor"/>
    <property type="match status" value="1"/>
</dbReference>
<dbReference type="InterPro" id="IPR003660">
    <property type="entry name" value="HAMP_dom"/>
</dbReference>
<dbReference type="AlphaFoldDB" id="A0A1G8ATJ4"/>
<evidence type="ECO:0000256" key="2">
    <source>
        <dbReference type="SAM" id="Phobius"/>
    </source>
</evidence>
<dbReference type="Gene3D" id="3.60.40.10">
    <property type="entry name" value="PPM-type phosphatase domain"/>
    <property type="match status" value="1"/>
</dbReference>
<dbReference type="PANTHER" id="PTHR43156">
    <property type="entry name" value="STAGE II SPORULATION PROTEIN E-RELATED"/>
    <property type="match status" value="1"/>
</dbReference>
<dbReference type="Pfam" id="PF00672">
    <property type="entry name" value="HAMP"/>
    <property type="match status" value="1"/>
</dbReference>
<organism evidence="4 5">
    <name type="scientific">Roseospirillum parvum</name>
    <dbReference type="NCBI Taxonomy" id="83401"/>
    <lineage>
        <taxon>Bacteria</taxon>
        <taxon>Pseudomonadati</taxon>
        <taxon>Pseudomonadota</taxon>
        <taxon>Alphaproteobacteria</taxon>
        <taxon>Rhodospirillales</taxon>
        <taxon>Rhodospirillaceae</taxon>
        <taxon>Roseospirillum</taxon>
    </lineage>
</organism>
<sequence>MSIQRRLLILLAATALLPLTVALISHLNSARLLVDELEQRIHAIFLERSRDSLARTADFASRLVDEQRRLLEVALTAQAREVERHLAAPGAPPLADLAPPLADLRRAAGGAIHRQAVILVDGRRAGFPEPDWPADSDPRQRSVFAATLDPALAPGSPVWAQPYPDPKSGRLLFAVAGSVRGPGGAPAGITTLAVDILPRLDELHDRSGLPPATRTVLAHVVAPGEAVPGVAPPDRARLRLLAERHGDGGSSWRTAPPGAWLGPGGAAEEGPAFARVLADIAAGNSGAVRLSGPQGDAIWAYGGVGGPGGALLFIMPFNLLEAAAGTFSDMVRETTIDQIRLTALTIGLIGLAVVILSIRTARAVTLPLRQLAETARRIGAGDLEARARVTGSDEIGQLGQAFNAMLPALKERVDLRASLLVAREVQQNLLPAEPPPLAGYDIAGHSMYCDDTGGDYYDMALVRDLPGIGPLDPAAPERLALAVGDVTGHGVGAALLMATVRAALRAAPRGNEELAPVLARVNRQLAADSGGGRFVTLFAGVLDAADGVLHWSSAGHEPALLWRAAEKRAEWLDGDDIPLGIDPDWHFQRPRKTHLGPGDVLVIGTDGLRETRGPDGAMFGQARLAALVGERAALPAELLIADLLAALDDYRGGAPQGDDITLLVVRRLA</sequence>
<feature type="domain" description="HAMP" evidence="3">
    <location>
        <begin position="362"/>
        <end position="414"/>
    </location>
</feature>